<dbReference type="AlphaFoldDB" id="A0A0F9KJ00"/>
<organism evidence="1">
    <name type="scientific">marine sediment metagenome</name>
    <dbReference type="NCBI Taxonomy" id="412755"/>
    <lineage>
        <taxon>unclassified sequences</taxon>
        <taxon>metagenomes</taxon>
        <taxon>ecological metagenomes</taxon>
    </lineage>
</organism>
<evidence type="ECO:0000313" key="1">
    <source>
        <dbReference type="EMBL" id="KKM81928.1"/>
    </source>
</evidence>
<gene>
    <name evidence="1" type="ORF">LCGC14_1324910</name>
</gene>
<sequence length="29" mass="3558">DRELVIGKVSQIYVYIKNKNKKEFKFNKK</sequence>
<reference evidence="1" key="1">
    <citation type="journal article" date="2015" name="Nature">
        <title>Complex archaea that bridge the gap between prokaryotes and eukaryotes.</title>
        <authorList>
            <person name="Spang A."/>
            <person name="Saw J.H."/>
            <person name="Jorgensen S.L."/>
            <person name="Zaremba-Niedzwiedzka K."/>
            <person name="Martijn J."/>
            <person name="Lind A.E."/>
            <person name="van Eijk R."/>
            <person name="Schleper C."/>
            <person name="Guy L."/>
            <person name="Ettema T.J."/>
        </authorList>
    </citation>
    <scope>NUCLEOTIDE SEQUENCE</scope>
</reference>
<proteinExistence type="predicted"/>
<dbReference type="EMBL" id="LAZR01007942">
    <property type="protein sequence ID" value="KKM81928.1"/>
    <property type="molecule type" value="Genomic_DNA"/>
</dbReference>
<accession>A0A0F9KJ00</accession>
<feature type="non-terminal residue" evidence="1">
    <location>
        <position position="1"/>
    </location>
</feature>
<name>A0A0F9KJ00_9ZZZZ</name>
<protein>
    <submittedName>
        <fullName evidence="1">Uncharacterized protein</fullName>
    </submittedName>
</protein>
<comment type="caution">
    <text evidence="1">The sequence shown here is derived from an EMBL/GenBank/DDBJ whole genome shotgun (WGS) entry which is preliminary data.</text>
</comment>